<evidence type="ECO:0000313" key="2">
    <source>
        <dbReference type="EMBL" id="KAA6384929.1"/>
    </source>
</evidence>
<dbReference type="Proteomes" id="UP000324800">
    <property type="component" value="Unassembled WGS sequence"/>
</dbReference>
<comment type="caution">
    <text evidence="2">The sequence shown here is derived from an EMBL/GenBank/DDBJ whole genome shotgun (WGS) entry which is preliminary data.</text>
</comment>
<organism evidence="2 3">
    <name type="scientific">Streblomastix strix</name>
    <dbReference type="NCBI Taxonomy" id="222440"/>
    <lineage>
        <taxon>Eukaryota</taxon>
        <taxon>Metamonada</taxon>
        <taxon>Preaxostyla</taxon>
        <taxon>Oxymonadida</taxon>
        <taxon>Streblomastigidae</taxon>
        <taxon>Streblomastix</taxon>
    </lineage>
</organism>
<feature type="region of interest" description="Disordered" evidence="1">
    <location>
        <begin position="23"/>
        <end position="55"/>
    </location>
</feature>
<dbReference type="EMBL" id="SNRW01005510">
    <property type="protein sequence ID" value="KAA6384929.1"/>
    <property type="molecule type" value="Genomic_DNA"/>
</dbReference>
<evidence type="ECO:0000313" key="3">
    <source>
        <dbReference type="Proteomes" id="UP000324800"/>
    </source>
</evidence>
<protein>
    <submittedName>
        <fullName evidence="2">Uncharacterized protein</fullName>
    </submittedName>
</protein>
<sequence>MKVAIDERELIRNVMERLMNEDANTPYSDSTSPVWSKPMGNPVNPSNVEVGNNGTSNRLLQPSTDDQFGTNFNTDVHLFLKPNQMAIYKYKNFGNTNITSSMDLFGKNTVEFRKALDQLEGGAKRNNTFVRYRTITDEAFKDKAIRSEYMLYSFWSYRFAGKGEYYILKPDPIIKMKSEVFTPPHSQRPPGIMNPMQIILINQMIKSYIYFSPGPAYLSIYINAEQQGLNLEAFQSLPFPRLIIIILKWWK</sequence>
<dbReference type="AlphaFoldDB" id="A0A5J4VRA3"/>
<proteinExistence type="predicted"/>
<accession>A0A5J4VRA3</accession>
<gene>
    <name evidence="2" type="ORF">EZS28_019544</name>
</gene>
<feature type="compositionally biased region" description="Polar residues" evidence="1">
    <location>
        <begin position="23"/>
        <end position="34"/>
    </location>
</feature>
<evidence type="ECO:0000256" key="1">
    <source>
        <dbReference type="SAM" id="MobiDB-lite"/>
    </source>
</evidence>
<feature type="compositionally biased region" description="Polar residues" evidence="1">
    <location>
        <begin position="43"/>
        <end position="55"/>
    </location>
</feature>
<reference evidence="2 3" key="1">
    <citation type="submission" date="2019-03" db="EMBL/GenBank/DDBJ databases">
        <title>Single cell metagenomics reveals metabolic interactions within the superorganism composed of flagellate Streblomastix strix and complex community of Bacteroidetes bacteria on its surface.</title>
        <authorList>
            <person name="Treitli S.C."/>
            <person name="Kolisko M."/>
            <person name="Husnik F."/>
            <person name="Keeling P."/>
            <person name="Hampl V."/>
        </authorList>
    </citation>
    <scope>NUCLEOTIDE SEQUENCE [LARGE SCALE GENOMIC DNA]</scope>
    <source>
        <strain evidence="2">ST1C</strain>
    </source>
</reference>
<name>A0A5J4VRA3_9EUKA</name>